<name>A0ABD2PAJ6_9CUCU</name>
<keyword evidence="1" id="KW-0547">Nucleotide-binding</keyword>
<keyword evidence="2" id="KW-0067">ATP-binding</keyword>
<protein>
    <recommendedName>
        <fullName evidence="6">Guanylate cyclase domain-containing protein</fullName>
    </recommendedName>
</protein>
<dbReference type="EMBL" id="JABFTP020000185">
    <property type="protein sequence ID" value="KAL3288003.1"/>
    <property type="molecule type" value="Genomic_DNA"/>
</dbReference>
<comment type="caution">
    <text evidence="4">The sequence shown here is derived from an EMBL/GenBank/DDBJ whole genome shotgun (WGS) entry which is preliminary data.</text>
</comment>
<keyword evidence="3" id="KW-0456">Lyase</keyword>
<evidence type="ECO:0000256" key="3">
    <source>
        <dbReference type="ARBA" id="ARBA00023239"/>
    </source>
</evidence>
<gene>
    <name evidence="4" type="ORF">HHI36_002455</name>
</gene>
<evidence type="ECO:0000256" key="2">
    <source>
        <dbReference type="ARBA" id="ARBA00022840"/>
    </source>
</evidence>
<dbReference type="PANTHER" id="PTHR16305">
    <property type="entry name" value="TESTICULAR SOLUBLE ADENYLYL CYCLASE"/>
    <property type="match status" value="1"/>
</dbReference>
<evidence type="ECO:0000256" key="1">
    <source>
        <dbReference type="ARBA" id="ARBA00022741"/>
    </source>
</evidence>
<dbReference type="InterPro" id="IPR029787">
    <property type="entry name" value="Nucleotide_cyclase"/>
</dbReference>
<dbReference type="GO" id="GO:0016829">
    <property type="term" value="F:lyase activity"/>
    <property type="evidence" value="ECO:0007669"/>
    <property type="project" value="UniProtKB-KW"/>
</dbReference>
<dbReference type="GO" id="GO:0005524">
    <property type="term" value="F:ATP binding"/>
    <property type="evidence" value="ECO:0007669"/>
    <property type="project" value="UniProtKB-KW"/>
</dbReference>
<dbReference type="PANTHER" id="PTHR16305:SF28">
    <property type="entry name" value="GUANYLATE CYCLASE DOMAIN-CONTAINING PROTEIN"/>
    <property type="match status" value="1"/>
</dbReference>
<dbReference type="AlphaFoldDB" id="A0ABD2PAJ6"/>
<accession>A0ABD2PAJ6</accession>
<keyword evidence="5" id="KW-1185">Reference proteome</keyword>
<reference evidence="4 5" key="1">
    <citation type="journal article" date="2021" name="BMC Biol.">
        <title>Horizontally acquired antibacterial genes associated with adaptive radiation of ladybird beetles.</title>
        <authorList>
            <person name="Li H.S."/>
            <person name="Tang X.F."/>
            <person name="Huang Y.H."/>
            <person name="Xu Z.Y."/>
            <person name="Chen M.L."/>
            <person name="Du X.Y."/>
            <person name="Qiu B.Y."/>
            <person name="Chen P.T."/>
            <person name="Zhang W."/>
            <person name="Slipinski A."/>
            <person name="Escalona H.E."/>
            <person name="Waterhouse R.M."/>
            <person name="Zwick A."/>
            <person name="Pang H."/>
        </authorList>
    </citation>
    <scope>NUCLEOTIDE SEQUENCE [LARGE SCALE GENOMIC DNA]</scope>
    <source>
        <strain evidence="4">SYSU2018</strain>
    </source>
</reference>
<dbReference type="Proteomes" id="UP001516400">
    <property type="component" value="Unassembled WGS sequence"/>
</dbReference>
<dbReference type="Gene3D" id="3.30.70.1230">
    <property type="entry name" value="Nucleotide cyclase"/>
    <property type="match status" value="1"/>
</dbReference>
<evidence type="ECO:0000313" key="5">
    <source>
        <dbReference type="Proteomes" id="UP001516400"/>
    </source>
</evidence>
<dbReference type="SUPFAM" id="SSF55073">
    <property type="entry name" value="Nucleotide cyclase"/>
    <property type="match status" value="1"/>
</dbReference>
<evidence type="ECO:0000313" key="4">
    <source>
        <dbReference type="EMBL" id="KAL3288003.1"/>
    </source>
</evidence>
<evidence type="ECO:0008006" key="6">
    <source>
        <dbReference type="Google" id="ProtNLM"/>
    </source>
</evidence>
<organism evidence="4 5">
    <name type="scientific">Cryptolaemus montrouzieri</name>
    <dbReference type="NCBI Taxonomy" id="559131"/>
    <lineage>
        <taxon>Eukaryota</taxon>
        <taxon>Metazoa</taxon>
        <taxon>Ecdysozoa</taxon>
        <taxon>Arthropoda</taxon>
        <taxon>Hexapoda</taxon>
        <taxon>Insecta</taxon>
        <taxon>Pterygota</taxon>
        <taxon>Neoptera</taxon>
        <taxon>Endopterygota</taxon>
        <taxon>Coleoptera</taxon>
        <taxon>Polyphaga</taxon>
        <taxon>Cucujiformia</taxon>
        <taxon>Coccinelloidea</taxon>
        <taxon>Coccinellidae</taxon>
        <taxon>Scymninae</taxon>
        <taxon>Scymnini</taxon>
        <taxon>Cryptolaemus</taxon>
    </lineage>
</organism>
<proteinExistence type="predicted"/>
<sequence>MTNNNISENRDKRFSNKSYNFLRDTNESDEWKERRLLPLESIPKSKTQRPNETNKKLFDAKLVSSFFPEEILQCGEDTNQKKYNEVCFMCIKICGLFKYSENSDRAGCYNPHSFLDSLKEFFDPILEAISAQSGDIIQFLPSEIWSIWKGPLDENSDDMLTNLLHNVINCALFIQKARDNYRLEQATVIRVKIGISFGPFAMFKVENDIMSHWVYIGRSLFDVKEAVHISLPGQILLSVSGKVKLKEYFYLTEEYTKFIKILGIGPNWKENIPSTDAASLIDGKLNNIDNIEKKIIDENSLIKVLPQPLSECLLSGRKINSLSKIQAVVVMHISVDLGLIVPEDITDFITVMIRTLSR</sequence>